<dbReference type="GO" id="GO:0004527">
    <property type="term" value="F:exonuclease activity"/>
    <property type="evidence" value="ECO:0007669"/>
    <property type="project" value="UniProtKB-KW"/>
</dbReference>
<evidence type="ECO:0000256" key="1">
    <source>
        <dbReference type="ARBA" id="ARBA00022722"/>
    </source>
</evidence>
<dbReference type="GO" id="GO:0016817">
    <property type="term" value="F:hydrolase activity, acting on acid anhydrides"/>
    <property type="evidence" value="ECO:0007669"/>
    <property type="project" value="InterPro"/>
</dbReference>
<keyword evidence="2" id="KW-0547">Nucleotide-binding</keyword>
<organism evidence="12 13">
    <name type="scientific">Lactococcus garvieae</name>
    <dbReference type="NCBI Taxonomy" id="1363"/>
    <lineage>
        <taxon>Bacteria</taxon>
        <taxon>Bacillati</taxon>
        <taxon>Bacillota</taxon>
        <taxon>Bacilli</taxon>
        <taxon>Lactobacillales</taxon>
        <taxon>Streptococcaceae</taxon>
        <taxon>Lactococcus</taxon>
    </lineage>
</organism>
<dbReference type="Pfam" id="PF21445">
    <property type="entry name" value="ADDB_N"/>
    <property type="match status" value="1"/>
</dbReference>
<dbReference type="Gene3D" id="3.90.320.10">
    <property type="match status" value="1"/>
</dbReference>
<dbReference type="InterPro" id="IPR011604">
    <property type="entry name" value="PDDEXK-like_dom_sf"/>
</dbReference>
<keyword evidence="3" id="KW-0227">DNA damage</keyword>
<keyword evidence="9" id="KW-0234">DNA repair</keyword>
<dbReference type="GO" id="GO:0004386">
    <property type="term" value="F:helicase activity"/>
    <property type="evidence" value="ECO:0007669"/>
    <property type="project" value="UniProtKB-KW"/>
</dbReference>
<proteinExistence type="predicted"/>
<dbReference type="GO" id="GO:0005524">
    <property type="term" value="F:ATP binding"/>
    <property type="evidence" value="ECO:0007669"/>
    <property type="project" value="UniProtKB-KW"/>
</dbReference>
<accession>A0A1I4HRA3</accession>
<dbReference type="InterPro" id="IPR049035">
    <property type="entry name" value="ADDB_N"/>
</dbReference>
<keyword evidence="7" id="KW-0067">ATP-binding</keyword>
<evidence type="ECO:0000313" key="13">
    <source>
        <dbReference type="Proteomes" id="UP000181969"/>
    </source>
</evidence>
<dbReference type="OrthoDB" id="9758506at2"/>
<evidence type="ECO:0000259" key="11">
    <source>
        <dbReference type="Pfam" id="PF21445"/>
    </source>
</evidence>
<dbReference type="AlphaFoldDB" id="A0A1I4HRA3"/>
<dbReference type="Pfam" id="PF12705">
    <property type="entry name" value="PDDEXK_1"/>
    <property type="match status" value="1"/>
</dbReference>
<dbReference type="Proteomes" id="UP000181969">
    <property type="component" value="Unassembled WGS sequence"/>
</dbReference>
<dbReference type="PANTHER" id="PTHR30591:SF1">
    <property type="entry name" value="RECBCD ENZYME SUBUNIT RECC"/>
    <property type="match status" value="1"/>
</dbReference>
<keyword evidence="6" id="KW-0269">Exonuclease</keyword>
<dbReference type="Gene3D" id="3.40.50.300">
    <property type="entry name" value="P-loop containing nucleotide triphosphate hydrolases"/>
    <property type="match status" value="4"/>
</dbReference>
<evidence type="ECO:0000313" key="12">
    <source>
        <dbReference type="EMBL" id="SFL44283.1"/>
    </source>
</evidence>
<evidence type="ECO:0000259" key="10">
    <source>
        <dbReference type="Pfam" id="PF12705"/>
    </source>
</evidence>
<evidence type="ECO:0000256" key="6">
    <source>
        <dbReference type="ARBA" id="ARBA00022839"/>
    </source>
</evidence>
<name>A0A1I4HRA3_9LACT</name>
<dbReference type="EMBL" id="FOTJ01000010">
    <property type="protein sequence ID" value="SFL44283.1"/>
    <property type="molecule type" value="Genomic_DNA"/>
</dbReference>
<reference evidence="12 13" key="1">
    <citation type="submission" date="2016-10" db="EMBL/GenBank/DDBJ databases">
        <authorList>
            <person name="de Groot N.N."/>
        </authorList>
    </citation>
    <scope>NUCLEOTIDE SEQUENCE [LARGE SCALE GENOMIC DNA]</scope>
    <source>
        <strain evidence="12 13">M79</strain>
    </source>
</reference>
<gene>
    <name evidence="12" type="ORF">SAMN05216438_1105</name>
</gene>
<feature type="domain" description="ATP-dependent helicase/deoxyribonuclease subunit B N-terminal" evidence="11">
    <location>
        <begin position="9"/>
        <end position="256"/>
    </location>
</feature>
<dbReference type="PANTHER" id="PTHR30591">
    <property type="entry name" value="RECBCD ENZYME SUBUNIT RECC"/>
    <property type="match status" value="1"/>
</dbReference>
<evidence type="ECO:0000256" key="7">
    <source>
        <dbReference type="ARBA" id="ARBA00022840"/>
    </source>
</evidence>
<dbReference type="InterPro" id="IPR038726">
    <property type="entry name" value="PDDEXK_AddAB-type"/>
</dbReference>
<sequence length="1107" mass="127272">MEIIYTEITQDLTQFLLERAQQALKEEKKVYYIVPSSMSFEKEKEILERISSGADTAVFDLLVTRFKQLPYYFDRKEKNADEKVELSQSGLSMLFRKVLKSFSKEELPLYYSLQSSPAFLEMLVNLRAELVTANLTCEDLPESPKNAELSAILGRFEEELNLSYANFSEFQYFIQSINEGKFNQVLHEAVIIIDGYTRFTAEEESFISALHSAGSEIVIGTYARSSDYKLTDFSLSVYTNALEMMQRFRNKFSAQISPVSNRTPDTVYDKLTRLIELETNFLQERENIELESNDKEHFEIWEAENQMAEIEAVAKDIRQKIVQGALFKDFTVLVGDVEAYAIPVQEIFDLYEIPFFYAQEEAMSQHPLIIFLESLYAIKKNNYRTNDVVNLLKSKVYSGVNFNQDALDYFEYYVNKYKIRGRKKFATAFEESEFLELEQVETLREEMLGEASALQNFLTGASEKTGAKWLEQFQHFLQEGNILENMNLLYHQAEAEENHVLADKYEQVWKLLLSNLKEFQAVFAEQKMKVIEFLELILAGLKGAKYRQIPANVDVVNVKDYELVEARTNKYIYAIGLTMANFPKIKKNSSLLSDEERAIINQNVSHDDFRFIEQLNVTNSSKNTFTSVSLVNAATEKLVLSTPQIYANAQDDSSALLQLFIEHTKEGESVKREVSSVNLLETVTHIGNTRSLITNIGKIEHLLAQEETDGAEDKRSFWSSLFRILLKENSDFQRLIYNLDQDIAPVSLAPETVKEIYNDKIHASVSSFERFYNCEYQYFLEQTLGLESFENIDLNSKVVGNFFHEVFEKLLDKPNLTSENFDQHLESVLHEVDTSYARYFTQDATAQFTWANLGEIVKQTAVVLKKGLGNDQMKTLATESAFGLPQSELGNFSIDKINLRGRIDRIDQFFDESIGAIDYKSSQHKFDLASAYDGTSLQFLTYLDVLKQMNADQKLWGALYLQLKNESINLSDVDYLGEIAALLAKKMRYEGLILEEYKDKVNQEIDVVNINRNNVYSQEEFEGLIKLNESHYARAGERLREGEIAINPVMTKEGIDKSGNVHGCRYCPLKSICRFEASRHMNDYAREVGQKSRKEILEELKGGPVND</sequence>
<keyword evidence="8" id="KW-0238">DNA-binding</keyword>
<keyword evidence="4" id="KW-0378">Hydrolase</keyword>
<dbReference type="InterPro" id="IPR014141">
    <property type="entry name" value="DNA_helicase_suRexB"/>
</dbReference>
<evidence type="ECO:0000256" key="5">
    <source>
        <dbReference type="ARBA" id="ARBA00022806"/>
    </source>
</evidence>
<evidence type="ECO:0000256" key="3">
    <source>
        <dbReference type="ARBA" id="ARBA00022763"/>
    </source>
</evidence>
<evidence type="ECO:0000256" key="9">
    <source>
        <dbReference type="ARBA" id="ARBA00023204"/>
    </source>
</evidence>
<evidence type="ECO:0000256" key="2">
    <source>
        <dbReference type="ARBA" id="ARBA00022741"/>
    </source>
</evidence>
<keyword evidence="1" id="KW-0540">Nuclease</keyword>
<keyword evidence="5 12" id="KW-0347">Helicase</keyword>
<dbReference type="NCBIfam" id="TIGR02774">
    <property type="entry name" value="rexB_recomb"/>
    <property type="match status" value="1"/>
</dbReference>
<dbReference type="SUPFAM" id="SSF52540">
    <property type="entry name" value="P-loop containing nucleoside triphosphate hydrolases"/>
    <property type="match status" value="1"/>
</dbReference>
<feature type="domain" description="PD-(D/E)XK endonuclease-like" evidence="10">
    <location>
        <begin position="763"/>
        <end position="1074"/>
    </location>
</feature>
<dbReference type="GO" id="GO:0003677">
    <property type="term" value="F:DNA binding"/>
    <property type="evidence" value="ECO:0007669"/>
    <property type="project" value="UniProtKB-KW"/>
</dbReference>
<dbReference type="GO" id="GO:0006281">
    <property type="term" value="P:DNA repair"/>
    <property type="evidence" value="ECO:0007669"/>
    <property type="project" value="UniProtKB-KW"/>
</dbReference>
<evidence type="ECO:0000256" key="4">
    <source>
        <dbReference type="ARBA" id="ARBA00022801"/>
    </source>
</evidence>
<evidence type="ECO:0000256" key="8">
    <source>
        <dbReference type="ARBA" id="ARBA00023125"/>
    </source>
</evidence>
<protein>
    <submittedName>
        <fullName evidence="12">DNA helicase/exodeoxyribonuclease V, subunit B</fullName>
    </submittedName>
</protein>
<dbReference type="GO" id="GO:0006310">
    <property type="term" value="P:DNA recombination"/>
    <property type="evidence" value="ECO:0007669"/>
    <property type="project" value="TreeGrafter"/>
</dbReference>
<dbReference type="RefSeq" id="WP_074751425.1">
    <property type="nucleotide sequence ID" value="NZ_CAXVJC010000002.1"/>
</dbReference>
<dbReference type="InterPro" id="IPR027417">
    <property type="entry name" value="P-loop_NTPase"/>
</dbReference>